<dbReference type="Proteomes" id="UP001322138">
    <property type="component" value="Unassembled WGS sequence"/>
</dbReference>
<evidence type="ECO:0008006" key="10">
    <source>
        <dbReference type="Google" id="ProtNLM"/>
    </source>
</evidence>
<feature type="transmembrane region" description="Helical" evidence="7">
    <location>
        <begin position="164"/>
        <end position="186"/>
    </location>
</feature>
<proteinExistence type="inferred from homology"/>
<gene>
    <name evidence="8" type="ORF">QC761_700090</name>
</gene>
<organism evidence="8 9">
    <name type="scientific">Podospora bellae-mahoneyi</name>
    <dbReference type="NCBI Taxonomy" id="2093777"/>
    <lineage>
        <taxon>Eukaryota</taxon>
        <taxon>Fungi</taxon>
        <taxon>Dikarya</taxon>
        <taxon>Ascomycota</taxon>
        <taxon>Pezizomycotina</taxon>
        <taxon>Sordariomycetes</taxon>
        <taxon>Sordariomycetidae</taxon>
        <taxon>Sordariales</taxon>
        <taxon>Podosporaceae</taxon>
        <taxon>Podospora</taxon>
    </lineage>
</organism>
<evidence type="ECO:0000313" key="8">
    <source>
        <dbReference type="EMBL" id="KAK4639986.1"/>
    </source>
</evidence>
<feature type="transmembrane region" description="Helical" evidence="7">
    <location>
        <begin position="251"/>
        <end position="270"/>
    </location>
</feature>
<dbReference type="RefSeq" id="XP_062728962.1">
    <property type="nucleotide sequence ID" value="XM_062881596.1"/>
</dbReference>
<comment type="caution">
    <text evidence="8">The sequence shown here is derived from an EMBL/GenBank/DDBJ whole genome shotgun (WGS) entry which is preliminary data.</text>
</comment>
<evidence type="ECO:0000256" key="2">
    <source>
        <dbReference type="ARBA" id="ARBA00007375"/>
    </source>
</evidence>
<feature type="transmembrane region" description="Helical" evidence="7">
    <location>
        <begin position="218"/>
        <end position="239"/>
    </location>
</feature>
<evidence type="ECO:0000256" key="4">
    <source>
        <dbReference type="ARBA" id="ARBA00022989"/>
    </source>
</evidence>
<dbReference type="Pfam" id="PF07947">
    <property type="entry name" value="YhhN"/>
    <property type="match status" value="1"/>
</dbReference>
<feature type="region of interest" description="Disordered" evidence="6">
    <location>
        <begin position="1"/>
        <end position="24"/>
    </location>
</feature>
<accession>A0ABR0F7K7</accession>
<evidence type="ECO:0000256" key="7">
    <source>
        <dbReference type="SAM" id="Phobius"/>
    </source>
</evidence>
<keyword evidence="3 7" id="KW-0812">Transmembrane</keyword>
<dbReference type="PANTHER" id="PTHR31885:SF6">
    <property type="entry name" value="GH04784P"/>
    <property type="match status" value="1"/>
</dbReference>
<feature type="transmembrane region" description="Helical" evidence="7">
    <location>
        <begin position="192"/>
        <end position="211"/>
    </location>
</feature>
<feature type="transmembrane region" description="Helical" evidence="7">
    <location>
        <begin position="124"/>
        <end position="143"/>
    </location>
</feature>
<keyword evidence="5 7" id="KW-0472">Membrane</keyword>
<feature type="transmembrane region" description="Helical" evidence="7">
    <location>
        <begin position="54"/>
        <end position="73"/>
    </location>
</feature>
<dbReference type="EMBL" id="JAFFGZ010000009">
    <property type="protein sequence ID" value="KAK4639986.1"/>
    <property type="molecule type" value="Genomic_DNA"/>
</dbReference>
<keyword evidence="4 7" id="KW-1133">Transmembrane helix</keyword>
<evidence type="ECO:0000256" key="6">
    <source>
        <dbReference type="SAM" id="MobiDB-lite"/>
    </source>
</evidence>
<dbReference type="GeneID" id="87901078"/>
<dbReference type="PANTHER" id="PTHR31885">
    <property type="entry name" value="GH04784P"/>
    <property type="match status" value="1"/>
</dbReference>
<reference evidence="8 9" key="1">
    <citation type="journal article" date="2023" name="bioRxiv">
        <title>High-quality genome assemblies of four members of thePodospora anserinaspecies complex.</title>
        <authorList>
            <person name="Ament-Velasquez S.L."/>
            <person name="Vogan A.A."/>
            <person name="Wallerman O."/>
            <person name="Hartmann F."/>
            <person name="Gautier V."/>
            <person name="Silar P."/>
            <person name="Giraud T."/>
            <person name="Johannesson H."/>
        </authorList>
    </citation>
    <scope>NUCLEOTIDE SEQUENCE [LARGE SCALE GENOMIC DNA]</scope>
    <source>
        <strain evidence="8 9">CBS 112042</strain>
    </source>
</reference>
<keyword evidence="9" id="KW-1185">Reference proteome</keyword>
<evidence type="ECO:0000313" key="9">
    <source>
        <dbReference type="Proteomes" id="UP001322138"/>
    </source>
</evidence>
<evidence type="ECO:0000256" key="5">
    <source>
        <dbReference type="ARBA" id="ARBA00023136"/>
    </source>
</evidence>
<dbReference type="InterPro" id="IPR012506">
    <property type="entry name" value="TMEM86B-like"/>
</dbReference>
<name>A0ABR0F7K7_9PEZI</name>
<protein>
    <recommendedName>
        <fullName evidence="10">YhhN-like protein</fullName>
    </recommendedName>
</protein>
<comment type="similarity">
    <text evidence="2">Belongs to the TMEM86 family.</text>
</comment>
<comment type="subcellular location">
    <subcellularLocation>
        <location evidence="1">Membrane</location>
        <topology evidence="1">Multi-pass membrane protein</topology>
    </subcellularLocation>
</comment>
<evidence type="ECO:0000256" key="3">
    <source>
        <dbReference type="ARBA" id="ARBA00022692"/>
    </source>
</evidence>
<feature type="transmembrane region" description="Helical" evidence="7">
    <location>
        <begin position="94"/>
        <end position="118"/>
    </location>
</feature>
<sequence length="272" mass="29121">MECQVWPGPRCPPSELKGQSSREKTKPHFTSLYFLSSKTPNSTMATNPYTVDSAVLAASIGSAVIYQAMVRAAPSFSRMVTKTASTTLLSIFTYLRGGPALLVGALALGSTGDAFLAWNDDTSFLFGLSSFLVAHILYIIHFLHAGPGAGNIVSKLQVLQNGDTWRLGTAWALGMLVPVMIVQLMPKVGKDLRAPVAVYSLTILVMVLMALTLESREIVTGAVMFASSDSILAAGRFLVPATSAHQGWMHHAVWVLYYGGQFLIALGAVARV</sequence>
<evidence type="ECO:0000256" key="1">
    <source>
        <dbReference type="ARBA" id="ARBA00004141"/>
    </source>
</evidence>